<dbReference type="RefSeq" id="WP_209944602.1">
    <property type="nucleotide sequence ID" value="NZ_JAGGJU010000005.1"/>
</dbReference>
<sequence>MRTLCGLAGALAVAMAGVLLAGPAAAISRYQSKSLNCEQARQTIRSEGAVILRYPSTHVQGMTLYDRYVRDNAQCDPHEFADWVTVPTRDAPKCRVLACKPRPDRDERPFRFFLPHNSL</sequence>
<organism evidence="2 3">
    <name type="scientific">Rhizobium halophytocola</name>
    <dbReference type="NCBI Taxonomy" id="735519"/>
    <lineage>
        <taxon>Bacteria</taxon>
        <taxon>Pseudomonadati</taxon>
        <taxon>Pseudomonadota</taxon>
        <taxon>Alphaproteobacteria</taxon>
        <taxon>Hyphomicrobiales</taxon>
        <taxon>Rhizobiaceae</taxon>
        <taxon>Rhizobium/Agrobacterium group</taxon>
        <taxon>Rhizobium</taxon>
    </lineage>
</organism>
<gene>
    <name evidence="2" type="ORF">J2Z17_002088</name>
</gene>
<name>A0ABS4DY83_9HYPH</name>
<evidence type="ECO:0000313" key="3">
    <source>
        <dbReference type="Proteomes" id="UP000759443"/>
    </source>
</evidence>
<evidence type="ECO:0000313" key="2">
    <source>
        <dbReference type="EMBL" id="MBP1850651.1"/>
    </source>
</evidence>
<keyword evidence="3" id="KW-1185">Reference proteome</keyword>
<keyword evidence="1" id="KW-0732">Signal</keyword>
<evidence type="ECO:0000256" key="1">
    <source>
        <dbReference type="SAM" id="SignalP"/>
    </source>
</evidence>
<proteinExistence type="predicted"/>
<feature type="chain" id="PRO_5047368679" evidence="1">
    <location>
        <begin position="22"/>
        <end position="119"/>
    </location>
</feature>
<comment type="caution">
    <text evidence="2">The sequence shown here is derived from an EMBL/GenBank/DDBJ whole genome shotgun (WGS) entry which is preliminary data.</text>
</comment>
<feature type="signal peptide" evidence="1">
    <location>
        <begin position="1"/>
        <end position="21"/>
    </location>
</feature>
<protein>
    <submittedName>
        <fullName evidence="2">Uncharacterized protein</fullName>
    </submittedName>
</protein>
<dbReference type="EMBL" id="JAGGJU010000005">
    <property type="protein sequence ID" value="MBP1850651.1"/>
    <property type="molecule type" value="Genomic_DNA"/>
</dbReference>
<accession>A0ABS4DY83</accession>
<dbReference type="Proteomes" id="UP000759443">
    <property type="component" value="Unassembled WGS sequence"/>
</dbReference>
<reference evidence="2 3" key="1">
    <citation type="submission" date="2021-03" db="EMBL/GenBank/DDBJ databases">
        <title>Genomic Encyclopedia of Type Strains, Phase IV (KMG-IV): sequencing the most valuable type-strain genomes for metagenomic binning, comparative biology and taxonomic classification.</title>
        <authorList>
            <person name="Goeker M."/>
        </authorList>
    </citation>
    <scope>NUCLEOTIDE SEQUENCE [LARGE SCALE GENOMIC DNA]</scope>
    <source>
        <strain evidence="2 3">DSM 21600</strain>
    </source>
</reference>